<keyword evidence="1" id="KW-0539">Nucleus</keyword>
<feature type="compositionally biased region" description="Basic and acidic residues" evidence="2">
    <location>
        <begin position="294"/>
        <end position="306"/>
    </location>
</feature>
<dbReference type="InterPro" id="IPR029060">
    <property type="entry name" value="PIN-like_dom_sf"/>
</dbReference>
<evidence type="ECO:0000256" key="1">
    <source>
        <dbReference type="RuleBase" id="RU910737"/>
    </source>
</evidence>
<sequence>MMMIPVITSNRHIIGWYRVIKELKESDVTALCVFDGKERSLAKKNELERRRLRRKVNEARGSFETDRLRRLTKLSSLVNSWQTLPSVEQSNTAKVLRSRILSEQDDNNDPLRSTSSPPTDQPPQQSGLTSEDHEIGLKQGLAATSSSAVTNDTHDDISMNAAPIVDACDETVGRMASDALSKDIPSGSSAERAEMPVIPSQDAVAEPLVVQAPLSLPSPVSTPSLDLPSPQPGSDAVDTKPESERDEDTDIAGDEDADIARHEDTERSEEDVAQSSTSSNLQLESKTMGTPETTEAKQTEDAKEDVVVDADAEKEDARPITLGDTDPTRVVVESEVIIVESEPCDSVDDLETSSEFSVAASTPDVDENVDTVAYVEEMSIPESTDESSSMRERIPVEELATNLAKLYDDYKQSIPKLESIPYAPPPPTITIAKDVEPSLTVSPDAVTAETSLLHPQTVVETTGDTTSSAVAREEYAMSRTQLQLTSEEGQFWSNLLHLPSTSAPPPTSTATPSANAEPEPEPEPDAELQTHLTLSFTHSVHSLAEKSSHMAESFSRRINVPTSDTYEESKTILRALRIPCIESKGPYEAEALAASIVLGGYADYVASEDSDVLIYEAPLLRNLSNRANPLVTISGSAVRSNLDLSRDAYIDFALLLGTDFSKRISRLGPSRAFKFIKRYGTIEDMLKAEESFRMKMEAEGNGYGGVERYLESIEGAREIFGTLPPLSEDITALLKESANEKVDTNTNEDNADGKNEIDEEVLQVLTRFGLGRLVECDLEDGDWDYHYALDGNFFEDNPSAS</sequence>
<dbReference type="InterPro" id="IPR008918">
    <property type="entry name" value="HhH2"/>
</dbReference>
<keyword evidence="1" id="KW-0227">DNA damage</keyword>
<evidence type="ECO:0000259" key="3">
    <source>
        <dbReference type="SMART" id="SM00484"/>
    </source>
</evidence>
<organism evidence="4 5">
    <name type="scientific">Meripilus lineatus</name>
    <dbReference type="NCBI Taxonomy" id="2056292"/>
    <lineage>
        <taxon>Eukaryota</taxon>
        <taxon>Fungi</taxon>
        <taxon>Dikarya</taxon>
        <taxon>Basidiomycota</taxon>
        <taxon>Agaricomycotina</taxon>
        <taxon>Agaricomycetes</taxon>
        <taxon>Polyporales</taxon>
        <taxon>Meripilaceae</taxon>
        <taxon>Meripilus</taxon>
    </lineage>
</organism>
<dbReference type="InterPro" id="IPR006084">
    <property type="entry name" value="XPG/Rad2"/>
</dbReference>
<keyword evidence="1" id="KW-0460">Magnesium</keyword>
<dbReference type="GO" id="GO:0046872">
    <property type="term" value="F:metal ion binding"/>
    <property type="evidence" value="ECO:0007669"/>
    <property type="project" value="UniProtKB-UniRule"/>
</dbReference>
<feature type="compositionally biased region" description="Acidic residues" evidence="2">
    <location>
        <begin position="342"/>
        <end position="352"/>
    </location>
</feature>
<dbReference type="GO" id="GO:0003677">
    <property type="term" value="F:DNA binding"/>
    <property type="evidence" value="ECO:0007669"/>
    <property type="project" value="UniProtKB-UniRule"/>
</dbReference>
<feature type="compositionally biased region" description="Low complexity" evidence="2">
    <location>
        <begin position="113"/>
        <end position="126"/>
    </location>
</feature>
<dbReference type="Gene3D" id="3.40.50.1010">
    <property type="entry name" value="5'-nuclease"/>
    <property type="match status" value="2"/>
</dbReference>
<proteinExistence type="inferred from homology"/>
<feature type="region of interest" description="Disordered" evidence="2">
    <location>
        <begin position="496"/>
        <end position="528"/>
    </location>
</feature>
<dbReference type="Pfam" id="PF00867">
    <property type="entry name" value="XPG_I"/>
    <property type="match status" value="1"/>
</dbReference>
<dbReference type="GO" id="GO:0035312">
    <property type="term" value="F:5'-3' DNA exonuclease activity"/>
    <property type="evidence" value="ECO:0007669"/>
    <property type="project" value="UniProtKB-UniRule"/>
</dbReference>
<dbReference type="SUPFAM" id="SSF47807">
    <property type="entry name" value="5' to 3' exonuclease, C-terminal subdomain"/>
    <property type="match status" value="1"/>
</dbReference>
<evidence type="ECO:0000313" key="5">
    <source>
        <dbReference type="Proteomes" id="UP001212997"/>
    </source>
</evidence>
<keyword evidence="5" id="KW-1185">Reference proteome</keyword>
<dbReference type="GO" id="GO:0006310">
    <property type="term" value="P:DNA recombination"/>
    <property type="evidence" value="ECO:0007669"/>
    <property type="project" value="TreeGrafter"/>
</dbReference>
<feature type="compositionally biased region" description="Low complexity" evidence="2">
    <location>
        <begin position="214"/>
        <end position="228"/>
    </location>
</feature>
<dbReference type="PRINTS" id="PR00853">
    <property type="entry name" value="XPGRADSUPER"/>
</dbReference>
<evidence type="ECO:0000256" key="2">
    <source>
        <dbReference type="SAM" id="MobiDB-lite"/>
    </source>
</evidence>
<comment type="caution">
    <text evidence="4">The sequence shown here is derived from an EMBL/GenBank/DDBJ whole genome shotgun (WGS) entry which is preliminary data.</text>
</comment>
<gene>
    <name evidence="4" type="ORF">NLI96_g815</name>
</gene>
<dbReference type="SMART" id="SM00279">
    <property type="entry name" value="HhH2"/>
    <property type="match status" value="1"/>
</dbReference>
<keyword evidence="1" id="KW-0378">Hydrolase</keyword>
<dbReference type="InterPro" id="IPR006086">
    <property type="entry name" value="XPG-I_dom"/>
</dbReference>
<comment type="subcellular location">
    <subcellularLocation>
        <location evidence="1">Nucleus</location>
    </subcellularLocation>
</comment>
<dbReference type="InterPro" id="IPR036279">
    <property type="entry name" value="5-3_exonuclease_C_sf"/>
</dbReference>
<comment type="cofactor">
    <cofactor evidence="1">
        <name>Mg(2+)</name>
        <dbReference type="ChEBI" id="CHEBI:18420"/>
    </cofactor>
    <text evidence="1">Binds 2 magnesium ions per subunit. They probably participate in the reaction catalyzed by the enzyme. May bind an additional third magnesium ion after substrate binding.</text>
</comment>
<protein>
    <recommendedName>
        <fullName evidence="1">Exonuclease 1</fullName>
        <ecNumber evidence="1">3.1.-.-</ecNumber>
    </recommendedName>
</protein>
<dbReference type="PANTHER" id="PTHR11081:SF8">
    <property type="entry name" value="EXONUCLEASE 1"/>
    <property type="match status" value="1"/>
</dbReference>
<feature type="compositionally biased region" description="Acidic residues" evidence="2">
    <location>
        <begin position="244"/>
        <end position="257"/>
    </location>
</feature>
<feature type="region of interest" description="Disordered" evidence="2">
    <location>
        <begin position="214"/>
        <end position="326"/>
    </location>
</feature>
<feature type="compositionally biased region" description="Polar residues" evidence="2">
    <location>
        <begin position="273"/>
        <end position="293"/>
    </location>
</feature>
<dbReference type="PANTHER" id="PTHR11081">
    <property type="entry name" value="FLAP ENDONUCLEASE FAMILY MEMBER"/>
    <property type="match status" value="1"/>
</dbReference>
<keyword evidence="1" id="KW-0540">Nuclease</keyword>
<accession>A0AAD5YLN3</accession>
<dbReference type="GO" id="GO:0005634">
    <property type="term" value="C:nucleus"/>
    <property type="evidence" value="ECO:0007669"/>
    <property type="project" value="UniProtKB-SubCell"/>
</dbReference>
<keyword evidence="1" id="KW-0269">Exonuclease</keyword>
<dbReference type="SMART" id="SM00484">
    <property type="entry name" value="XPGI"/>
    <property type="match status" value="1"/>
</dbReference>
<dbReference type="EMBL" id="JANAWD010000014">
    <property type="protein sequence ID" value="KAJ3491314.1"/>
    <property type="molecule type" value="Genomic_DNA"/>
</dbReference>
<reference evidence="4" key="1">
    <citation type="submission" date="2022-07" db="EMBL/GenBank/DDBJ databases">
        <title>Genome Sequence of Physisporinus lineatus.</title>
        <authorList>
            <person name="Buettner E."/>
        </authorList>
    </citation>
    <scope>NUCLEOTIDE SEQUENCE</scope>
    <source>
        <strain evidence="4">VT162</strain>
    </source>
</reference>
<keyword evidence="1" id="KW-0228">DNA excision</keyword>
<keyword evidence="1" id="KW-0234">DNA repair</keyword>
<keyword evidence="1" id="KW-0267">Excision nuclease</keyword>
<dbReference type="SUPFAM" id="SSF88723">
    <property type="entry name" value="PIN domain-like"/>
    <property type="match status" value="1"/>
</dbReference>
<feature type="domain" description="XPG-I" evidence="3">
    <location>
        <begin position="574"/>
        <end position="644"/>
    </location>
</feature>
<keyword evidence="1" id="KW-0479">Metal-binding</keyword>
<dbReference type="Gene3D" id="1.10.150.20">
    <property type="entry name" value="5' to 3' exonuclease, C-terminal subdomain"/>
    <property type="match status" value="1"/>
</dbReference>
<name>A0AAD5YLN3_9APHY</name>
<dbReference type="EC" id="3.1.-.-" evidence="1"/>
<feature type="region of interest" description="Disordered" evidence="2">
    <location>
        <begin position="99"/>
        <end position="131"/>
    </location>
</feature>
<evidence type="ECO:0000313" key="4">
    <source>
        <dbReference type="EMBL" id="KAJ3491314.1"/>
    </source>
</evidence>
<dbReference type="GO" id="GO:0017108">
    <property type="term" value="F:5'-flap endonuclease activity"/>
    <property type="evidence" value="ECO:0007669"/>
    <property type="project" value="TreeGrafter"/>
</dbReference>
<feature type="region of interest" description="Disordered" evidence="2">
    <location>
        <begin position="342"/>
        <end position="364"/>
    </location>
</feature>
<keyword evidence="1" id="KW-0238">DNA-binding</keyword>
<comment type="similarity">
    <text evidence="1">Belongs to the XPG/RAD2 endonuclease family. EXO1 subfamily.</text>
</comment>
<dbReference type="Proteomes" id="UP001212997">
    <property type="component" value="Unassembled WGS sequence"/>
</dbReference>
<feature type="region of interest" description="Disordered" evidence="2">
    <location>
        <begin position="178"/>
        <end position="199"/>
    </location>
</feature>
<comment type="function">
    <text evidence="1">5'-&gt;3' double-stranded DNA exonuclease which may also possess a cryptic 3'-&gt;5' double-stranded DNA exonuclease activity. Functions in DNA mismatch repair.</text>
</comment>
<dbReference type="AlphaFoldDB" id="A0AAD5YLN3"/>
<dbReference type="GO" id="GO:0006298">
    <property type="term" value="P:mismatch repair"/>
    <property type="evidence" value="ECO:0007669"/>
    <property type="project" value="TreeGrafter"/>
</dbReference>